<dbReference type="Pfam" id="PF13679">
    <property type="entry name" value="Methyltransf_32"/>
    <property type="match status" value="1"/>
</dbReference>
<protein>
    <recommendedName>
        <fullName evidence="1">Methyltransferase domain-containing protein</fullName>
    </recommendedName>
</protein>
<sequence>MLSFSVNCPLPKGYDNTHSYTTDLCNFIQHYRFLTNIHVVDFLTQDQWELLDPAWRQALLPDGGVDEDSWWDSLIHLSTAADLTKDFEMDPKWPSSLCAFIQSTRTLALSRRSDLGDSLAKPIDRHIRPGMTAKKIHEVERMGPLINLVARDGTIDHVVDLGAGQGYLSRTVAFQYDLEVMAVDGSEVQTCGAKRFDDMAIKGFRDKQHMIHHVTDLFTPENAADILASLQTRHNTDDDTTTAKAVPWLICGLHACGDLSSMMLRLFTQRPEIQALVNVGCCYHFLTHHEGDTPGFPMSSSLKHFQLGSTACMLACQAPSRWLEKKESSIKAYEHHFFRCLLQRLMVDTTLISSTEKAPVIGRLNKKRDFDSFPVYVKAALSRLGYSQDAIPSDLAASSYDHFKNVAKVDKRIAVLWTIRALLGPVIESLVLLDRYLYLHETIPPSPTKQVGLVPLFNDIVSPRNMVILAIK</sequence>
<dbReference type="EMBL" id="LT554468">
    <property type="protein sequence ID" value="SAM05632.1"/>
    <property type="molecule type" value="Genomic_DNA"/>
</dbReference>
<evidence type="ECO:0000259" key="1">
    <source>
        <dbReference type="Pfam" id="PF13679"/>
    </source>
</evidence>
<feature type="domain" description="Methyltransferase" evidence="1">
    <location>
        <begin position="134"/>
        <end position="287"/>
    </location>
</feature>
<dbReference type="OrthoDB" id="10258156at2759"/>
<dbReference type="STRING" id="4829.A0A168QVM6"/>
<dbReference type="InterPro" id="IPR025714">
    <property type="entry name" value="Methyltranfer_dom"/>
</dbReference>
<evidence type="ECO:0000313" key="3">
    <source>
        <dbReference type="Proteomes" id="UP000078561"/>
    </source>
</evidence>
<dbReference type="Proteomes" id="UP000078561">
    <property type="component" value="Unassembled WGS sequence"/>
</dbReference>
<dbReference type="InterPro" id="IPR052220">
    <property type="entry name" value="METTL25"/>
</dbReference>
<keyword evidence="3" id="KW-1185">Reference proteome</keyword>
<dbReference type="PANTHER" id="PTHR12496:SF0">
    <property type="entry name" value="METHYLTRANSFERASE DOMAIN-CONTAINING PROTEIN"/>
    <property type="match status" value="1"/>
</dbReference>
<evidence type="ECO:0000313" key="2">
    <source>
        <dbReference type="EMBL" id="SAM05632.1"/>
    </source>
</evidence>
<organism evidence="2">
    <name type="scientific">Absidia glauca</name>
    <name type="common">Pin mould</name>
    <dbReference type="NCBI Taxonomy" id="4829"/>
    <lineage>
        <taxon>Eukaryota</taxon>
        <taxon>Fungi</taxon>
        <taxon>Fungi incertae sedis</taxon>
        <taxon>Mucoromycota</taxon>
        <taxon>Mucoromycotina</taxon>
        <taxon>Mucoromycetes</taxon>
        <taxon>Mucorales</taxon>
        <taxon>Cunninghamellaceae</taxon>
        <taxon>Absidia</taxon>
    </lineage>
</organism>
<dbReference type="InterPro" id="IPR029063">
    <property type="entry name" value="SAM-dependent_MTases_sf"/>
</dbReference>
<dbReference type="InParanoid" id="A0A168QVM6"/>
<reference evidence="2" key="1">
    <citation type="submission" date="2016-04" db="EMBL/GenBank/DDBJ databases">
        <authorList>
            <person name="Evans L.H."/>
            <person name="Alamgir A."/>
            <person name="Owens N."/>
            <person name="Weber N.D."/>
            <person name="Virtaneva K."/>
            <person name="Barbian K."/>
            <person name="Babar A."/>
            <person name="Rosenke K."/>
        </authorList>
    </citation>
    <scope>NUCLEOTIDE SEQUENCE [LARGE SCALE GENOMIC DNA]</scope>
    <source>
        <strain evidence="2">CBS 101.48</strain>
    </source>
</reference>
<name>A0A168QVM6_ABSGL</name>
<dbReference type="SUPFAM" id="SSF53335">
    <property type="entry name" value="S-adenosyl-L-methionine-dependent methyltransferases"/>
    <property type="match status" value="1"/>
</dbReference>
<accession>A0A168QVM6</accession>
<proteinExistence type="predicted"/>
<dbReference type="PANTHER" id="PTHR12496">
    <property type="entry name" value="CGI-41 METHYLTRANSFERASE"/>
    <property type="match status" value="1"/>
</dbReference>
<gene>
    <name evidence="2" type="primary">ABSGL_11507.1 scaffold 12295</name>
</gene>
<dbReference type="AlphaFoldDB" id="A0A168QVM6"/>
<dbReference type="OMA" id="IVGLHPC"/>